<dbReference type="AlphaFoldDB" id="H3CS00"/>
<protein>
    <recommendedName>
        <fullName evidence="5">Ig-like domain-containing protein</fullName>
    </recommendedName>
</protein>
<dbReference type="SMART" id="SM00409">
    <property type="entry name" value="IG"/>
    <property type="match status" value="6"/>
</dbReference>
<feature type="domain" description="Ig-like" evidence="5">
    <location>
        <begin position="424"/>
        <end position="503"/>
    </location>
</feature>
<dbReference type="SMART" id="SM00408">
    <property type="entry name" value="IGc2"/>
    <property type="match status" value="5"/>
</dbReference>
<reference evidence="6" key="2">
    <citation type="submission" date="2025-08" db="UniProtKB">
        <authorList>
            <consortium name="Ensembl"/>
        </authorList>
    </citation>
    <scope>IDENTIFICATION</scope>
</reference>
<dbReference type="HOGENOM" id="CLU_024555_7_0_1"/>
<dbReference type="InterPro" id="IPR052598">
    <property type="entry name" value="IgSF_CEA-related"/>
</dbReference>
<dbReference type="Pfam" id="PF07679">
    <property type="entry name" value="I-set"/>
    <property type="match status" value="1"/>
</dbReference>
<keyword evidence="7" id="KW-1185">Reference proteome</keyword>
<dbReference type="CDD" id="cd00096">
    <property type="entry name" value="Ig"/>
    <property type="match status" value="1"/>
</dbReference>
<dbReference type="PANTHER" id="PTHR44337:SF20">
    <property type="entry name" value="CARCINOEMBRYONIC ANTIGEN-RELATED CELL ADHESION MOLECULE 5-RELATED"/>
    <property type="match status" value="1"/>
</dbReference>
<evidence type="ECO:0000256" key="4">
    <source>
        <dbReference type="ARBA" id="ARBA00023319"/>
    </source>
</evidence>
<feature type="domain" description="Ig-like" evidence="5">
    <location>
        <begin position="1"/>
        <end position="58"/>
    </location>
</feature>
<keyword evidence="1" id="KW-0732">Signal</keyword>
<evidence type="ECO:0000259" key="5">
    <source>
        <dbReference type="PROSITE" id="PS50835"/>
    </source>
</evidence>
<dbReference type="Proteomes" id="UP000007303">
    <property type="component" value="Unassembled WGS sequence"/>
</dbReference>
<reference evidence="6" key="3">
    <citation type="submission" date="2025-09" db="UniProtKB">
        <authorList>
            <consortium name="Ensembl"/>
        </authorList>
    </citation>
    <scope>IDENTIFICATION</scope>
</reference>
<evidence type="ECO:0000256" key="2">
    <source>
        <dbReference type="ARBA" id="ARBA00023157"/>
    </source>
</evidence>
<dbReference type="InParanoid" id="H3CS00"/>
<dbReference type="Pfam" id="PF13927">
    <property type="entry name" value="Ig_3"/>
    <property type="match status" value="4"/>
</dbReference>
<dbReference type="Gene3D" id="2.60.40.10">
    <property type="entry name" value="Immunoglobulins"/>
    <property type="match status" value="6"/>
</dbReference>
<feature type="domain" description="Ig-like" evidence="5">
    <location>
        <begin position="149"/>
        <end position="233"/>
    </location>
</feature>
<keyword evidence="3" id="KW-0325">Glycoprotein</keyword>
<dbReference type="PROSITE" id="PS50835">
    <property type="entry name" value="IG_LIKE"/>
    <property type="match status" value="6"/>
</dbReference>
<dbReference type="InterPro" id="IPR036179">
    <property type="entry name" value="Ig-like_dom_sf"/>
</dbReference>
<keyword evidence="2" id="KW-1015">Disulfide bond</keyword>
<dbReference type="InterPro" id="IPR013098">
    <property type="entry name" value="Ig_I-set"/>
</dbReference>
<feature type="domain" description="Ig-like" evidence="5">
    <location>
        <begin position="347"/>
        <end position="419"/>
    </location>
</feature>
<organism evidence="6 7">
    <name type="scientific">Tetraodon nigroviridis</name>
    <name type="common">Spotted green pufferfish</name>
    <name type="synonym">Chelonodon nigroviridis</name>
    <dbReference type="NCBI Taxonomy" id="99883"/>
    <lineage>
        <taxon>Eukaryota</taxon>
        <taxon>Metazoa</taxon>
        <taxon>Chordata</taxon>
        <taxon>Craniata</taxon>
        <taxon>Vertebrata</taxon>
        <taxon>Euteleostomi</taxon>
        <taxon>Actinopterygii</taxon>
        <taxon>Neopterygii</taxon>
        <taxon>Teleostei</taxon>
        <taxon>Neoteleostei</taxon>
        <taxon>Acanthomorphata</taxon>
        <taxon>Eupercaria</taxon>
        <taxon>Tetraodontiformes</taxon>
        <taxon>Tetradontoidea</taxon>
        <taxon>Tetraodontidae</taxon>
        <taxon>Tetraodon</taxon>
    </lineage>
</organism>
<dbReference type="OMA" id="HWISSAK"/>
<proteinExistence type="predicted"/>
<dbReference type="InterPro" id="IPR003599">
    <property type="entry name" value="Ig_sub"/>
</dbReference>
<dbReference type="InterPro" id="IPR007110">
    <property type="entry name" value="Ig-like_dom"/>
</dbReference>
<sequence length="529" mass="57163">SFLWLNSSSEVTVGDRVHIADEGSTLVIVNVTRYDQGPFRCRAFNPVSNGTSDPVSFVISYGPDNMVLAVNGTSFPVGSNLTMLCSAQSSPPAQLWWEIRGEPQSTKGPILEVFGVTKEQTGPYTCHAFNNHTNTSRSVTKHIVIAAEPISNVTLTAQATDLVEFNDSAVFTCSVSSGTSLSYSWLNGSNSVISGGERVQLSNGGANLTIRVTRYDRGPFSCNVSNGISQEVSPSVYLKISYGPSNTSMTLVPMGPTYRTGDSITLSCSADSNPAARIWWMVNGMQINRTGSYLQLQNVTESNSGNYTCIFHNNVTSRFTSESKVIKILGKSVQYSKHSDNSQPILNRTFALTCQTTGTVESVAWMYNWSLLYSDNRRMLSVDNTTLTFNPLVMSDNGNYSCMASNAISSATSKSLLLDILFGPEMAMIEGPDFAEVGTTALFHCSANSYPTCDFTWWFNGSEVANTSTFTTASLSFNMSGLYTCVASNNVTGGRSSATRMLTVVGKGLIIVLYDLGLLFKVSVGLIVL</sequence>
<dbReference type="STRING" id="99883.ENSTNIP00000011034"/>
<dbReference type="PANTHER" id="PTHR44337">
    <property type="entry name" value="CARCINOEMBRYONIC ANTIGEN-RELATED CELL ADHESION MOLECULE 8"/>
    <property type="match status" value="1"/>
</dbReference>
<reference evidence="7" key="1">
    <citation type="journal article" date="2004" name="Nature">
        <title>Genome duplication in the teleost fish Tetraodon nigroviridis reveals the early vertebrate proto-karyotype.</title>
        <authorList>
            <person name="Jaillon O."/>
            <person name="Aury J.-M."/>
            <person name="Brunet F."/>
            <person name="Petit J.-L."/>
            <person name="Stange-Thomann N."/>
            <person name="Mauceli E."/>
            <person name="Bouneau L."/>
            <person name="Fischer C."/>
            <person name="Ozouf-Costaz C."/>
            <person name="Bernot A."/>
            <person name="Nicaud S."/>
            <person name="Jaffe D."/>
            <person name="Fisher S."/>
            <person name="Lutfalla G."/>
            <person name="Dossat C."/>
            <person name="Segurens B."/>
            <person name="Dasilva C."/>
            <person name="Salanoubat M."/>
            <person name="Levy M."/>
            <person name="Boudet N."/>
            <person name="Castellano S."/>
            <person name="Anthouard V."/>
            <person name="Jubin C."/>
            <person name="Castelli V."/>
            <person name="Katinka M."/>
            <person name="Vacherie B."/>
            <person name="Biemont C."/>
            <person name="Skalli Z."/>
            <person name="Cattolico L."/>
            <person name="Poulain J."/>
            <person name="De Berardinis V."/>
            <person name="Cruaud C."/>
            <person name="Duprat S."/>
            <person name="Brottier P."/>
            <person name="Coutanceau J.-P."/>
            <person name="Gouzy J."/>
            <person name="Parra G."/>
            <person name="Lardier G."/>
            <person name="Chapple C."/>
            <person name="McKernan K.J."/>
            <person name="McEwan P."/>
            <person name="Bosak S."/>
            <person name="Kellis M."/>
            <person name="Volff J.-N."/>
            <person name="Guigo R."/>
            <person name="Zody M.C."/>
            <person name="Mesirov J."/>
            <person name="Lindblad-Toh K."/>
            <person name="Birren B."/>
            <person name="Nusbaum C."/>
            <person name="Kahn D."/>
            <person name="Robinson-Rechavi M."/>
            <person name="Laudet V."/>
            <person name="Schachter V."/>
            <person name="Quetier F."/>
            <person name="Saurin W."/>
            <person name="Scarpelli C."/>
            <person name="Wincker P."/>
            <person name="Lander E.S."/>
            <person name="Weissenbach J."/>
            <person name="Roest Crollius H."/>
        </authorList>
    </citation>
    <scope>NUCLEOTIDE SEQUENCE [LARGE SCALE GENOMIC DNA]</scope>
</reference>
<dbReference type="InterPro" id="IPR003598">
    <property type="entry name" value="Ig_sub2"/>
</dbReference>
<accession>H3CS00</accession>
<dbReference type="GeneTree" id="ENSGT01100000263479"/>
<evidence type="ECO:0000313" key="7">
    <source>
        <dbReference type="Proteomes" id="UP000007303"/>
    </source>
</evidence>
<dbReference type="InterPro" id="IPR013783">
    <property type="entry name" value="Ig-like_fold"/>
</dbReference>
<feature type="domain" description="Ig-like" evidence="5">
    <location>
        <begin position="63"/>
        <end position="140"/>
    </location>
</feature>
<evidence type="ECO:0000256" key="3">
    <source>
        <dbReference type="ARBA" id="ARBA00023180"/>
    </source>
</evidence>
<evidence type="ECO:0000313" key="6">
    <source>
        <dbReference type="Ensembl" id="ENSTNIP00000011034.1"/>
    </source>
</evidence>
<feature type="domain" description="Ig-like" evidence="5">
    <location>
        <begin position="244"/>
        <end position="327"/>
    </location>
</feature>
<dbReference type="SUPFAM" id="SSF48726">
    <property type="entry name" value="Immunoglobulin"/>
    <property type="match status" value="6"/>
</dbReference>
<name>H3CS00_TETNG</name>
<keyword evidence="4" id="KW-0393">Immunoglobulin domain</keyword>
<evidence type="ECO:0000256" key="1">
    <source>
        <dbReference type="ARBA" id="ARBA00022729"/>
    </source>
</evidence>
<dbReference type="Ensembl" id="ENSTNIT00000011216.1">
    <property type="protein sequence ID" value="ENSTNIP00000011034.1"/>
    <property type="gene ID" value="ENSTNIG00000008207.1"/>
</dbReference>